<reference evidence="2 3" key="1">
    <citation type="journal article" date="2013" name="ISME J.">
        <title>A metabolic model for members of the genus Tetrasphaera involved in enhanced biological phosphorus removal.</title>
        <authorList>
            <person name="Kristiansen R."/>
            <person name="Nguyen H.T.T."/>
            <person name="Saunders A.M."/>
            <person name="Nielsen J.L."/>
            <person name="Wimmer R."/>
            <person name="Le V.Q."/>
            <person name="McIlroy S.J."/>
            <person name="Petrovski S."/>
            <person name="Seviour R.J."/>
            <person name="Calteau A."/>
            <person name="Nielsen K.L."/>
            <person name="Nielsen P.H."/>
        </authorList>
    </citation>
    <scope>NUCLEOTIDE SEQUENCE [LARGE SCALE GENOMIC DNA]</scope>
    <source>
        <strain evidence="2 3">Lp2</strain>
    </source>
</reference>
<name>N0DZU6_9MICO</name>
<dbReference type="RefSeq" id="WP_010851769.1">
    <property type="nucleotide sequence ID" value="NZ_HF570956.1"/>
</dbReference>
<sequence>MSTLRGAVVEATSVVRAGLRLLWDHWPVLLTIFLFGSAIRAAVLWGAMKATLWHAWAGQALLPLAPLATVAALILALRVVAPSLRWVHFQGDGAEDSAEGKVAQRPNLIEDRLALLSATLIPFFAVYAAQGYLRQDTRQFLNETAADTFQFSADFWQGGSELRVDRLAFPEGWWFWGTVAVALGLRWLIDRFELPKKHLGWGWLAAYVEVAWVALFAKAAMNKFTDWTDWLKDRQAAVVTRDAYENATSSLGGVGALSDKIVGFFATIIGQADAVIIVPMAWLTVGAIVYGRSLSQLKAEEPSERAKMWAARMDKVPGPVRRISGEMFSGPIDRFKGLAGALKTFSRAGLAPMLLFCLVFVLAKQVETAVAWLLRWLIGPREPNFMEIITPYLDLAIKGAYTILMVSLLAAAVDWILRPTPQEATEVEAEPAPAT</sequence>
<feature type="transmembrane region" description="Helical" evidence="1">
    <location>
        <begin position="113"/>
        <end position="133"/>
    </location>
</feature>
<keyword evidence="3" id="KW-1185">Reference proteome</keyword>
<feature type="transmembrane region" description="Helical" evidence="1">
    <location>
        <begin position="353"/>
        <end position="375"/>
    </location>
</feature>
<evidence type="ECO:0000256" key="1">
    <source>
        <dbReference type="SAM" id="Phobius"/>
    </source>
</evidence>
<organism evidence="2 3">
    <name type="scientific">Phycicoccus elongatus Lp2</name>
    <dbReference type="NCBI Taxonomy" id="1193181"/>
    <lineage>
        <taxon>Bacteria</taxon>
        <taxon>Bacillati</taxon>
        <taxon>Actinomycetota</taxon>
        <taxon>Actinomycetes</taxon>
        <taxon>Micrococcales</taxon>
        <taxon>Intrasporangiaceae</taxon>
        <taxon>Phycicoccus</taxon>
    </lineage>
</organism>
<feature type="transmembrane region" description="Helical" evidence="1">
    <location>
        <begin position="201"/>
        <end position="221"/>
    </location>
</feature>
<proteinExistence type="predicted"/>
<dbReference type="STRING" id="1193181.BN10_1240009"/>
<dbReference type="AlphaFoldDB" id="N0DZU6"/>
<evidence type="ECO:0000313" key="3">
    <source>
        <dbReference type="Proteomes" id="UP000013167"/>
    </source>
</evidence>
<evidence type="ECO:0000313" key="2">
    <source>
        <dbReference type="EMBL" id="CCH68915.1"/>
    </source>
</evidence>
<feature type="transmembrane region" description="Helical" evidence="1">
    <location>
        <begin position="173"/>
        <end position="189"/>
    </location>
</feature>
<feature type="transmembrane region" description="Helical" evidence="1">
    <location>
        <begin position="395"/>
        <end position="417"/>
    </location>
</feature>
<feature type="transmembrane region" description="Helical" evidence="1">
    <location>
        <begin position="261"/>
        <end position="290"/>
    </location>
</feature>
<feature type="transmembrane region" description="Helical" evidence="1">
    <location>
        <begin position="26"/>
        <end position="48"/>
    </location>
</feature>
<accession>N0DZU6</accession>
<dbReference type="Proteomes" id="UP000013167">
    <property type="component" value="Unassembled WGS sequence"/>
</dbReference>
<gene>
    <name evidence="2" type="ORF">BN10_1240009</name>
</gene>
<dbReference type="eggNOG" id="ENOG502Z9S9">
    <property type="taxonomic scope" value="Bacteria"/>
</dbReference>
<comment type="caution">
    <text evidence="2">The sequence shown here is derived from an EMBL/GenBank/DDBJ whole genome shotgun (WGS) entry which is preliminary data.</text>
</comment>
<protein>
    <submittedName>
        <fullName evidence="2">Uncharacterized protein</fullName>
    </submittedName>
</protein>
<dbReference type="HOGENOM" id="CLU_632794_0_0_11"/>
<keyword evidence="1" id="KW-0472">Membrane</keyword>
<dbReference type="EMBL" id="CAIZ01000029">
    <property type="protein sequence ID" value="CCH68915.1"/>
    <property type="molecule type" value="Genomic_DNA"/>
</dbReference>
<keyword evidence="1" id="KW-1133">Transmembrane helix</keyword>
<keyword evidence="1" id="KW-0812">Transmembrane</keyword>
<dbReference type="OrthoDB" id="3322395at2"/>
<feature type="transmembrane region" description="Helical" evidence="1">
    <location>
        <begin position="60"/>
        <end position="81"/>
    </location>
</feature>